<accession>A0A7C4NJB3</accession>
<dbReference type="HAMAP" id="MF_01365_A">
    <property type="entry name" value="Ribosomal_uL6_A"/>
    <property type="match status" value="1"/>
</dbReference>
<dbReference type="InterPro" id="IPR020040">
    <property type="entry name" value="Ribosomal_uL6_a/b-dom"/>
</dbReference>
<comment type="similarity">
    <text evidence="5">Belongs to the universal ribosomal protein uL6 family.</text>
</comment>
<dbReference type="PANTHER" id="PTHR11655">
    <property type="entry name" value="60S/50S RIBOSOMAL PROTEIN L6/L9"/>
    <property type="match status" value="1"/>
</dbReference>
<keyword evidence="3 5" id="KW-0689">Ribosomal protein</keyword>
<comment type="function">
    <text evidence="5">This protein binds to the 23S rRNA, and is important in its secondary structure. It is located near the subunit interface in the base of the L7/L12 stalk, and near the tRNA binding site of the peptidyltransferase center.</text>
</comment>
<proteinExistence type="inferred from homology"/>
<keyword evidence="2 5" id="KW-0694">RNA-binding</keyword>
<evidence type="ECO:0000256" key="2">
    <source>
        <dbReference type="ARBA" id="ARBA00022884"/>
    </source>
</evidence>
<evidence type="ECO:0000313" key="8">
    <source>
        <dbReference type="EMBL" id="HGQ64143.1"/>
    </source>
</evidence>
<evidence type="ECO:0000256" key="1">
    <source>
        <dbReference type="ARBA" id="ARBA00022730"/>
    </source>
</evidence>
<dbReference type="NCBIfam" id="NF004037">
    <property type="entry name" value="PRK05518.1"/>
    <property type="match status" value="1"/>
</dbReference>
<dbReference type="InterPro" id="IPR036789">
    <property type="entry name" value="Ribosomal_uL6-like_a/b-dom_sf"/>
</dbReference>
<protein>
    <recommendedName>
        <fullName evidence="5">Large ribosomal subunit protein uL6</fullName>
    </recommendedName>
</protein>
<dbReference type="AlphaFoldDB" id="A0A7C4NJB3"/>
<evidence type="ECO:0000313" key="7">
    <source>
        <dbReference type="EMBL" id="HGQ36725.1"/>
    </source>
</evidence>
<dbReference type="GO" id="GO:0022625">
    <property type="term" value="C:cytosolic large ribosomal subunit"/>
    <property type="evidence" value="ECO:0007669"/>
    <property type="project" value="UniProtKB-UniRule"/>
</dbReference>
<comment type="subunit">
    <text evidence="5">Part of the 50S ribosomal subunit.</text>
</comment>
<dbReference type="GO" id="GO:0002181">
    <property type="term" value="P:cytoplasmic translation"/>
    <property type="evidence" value="ECO:0007669"/>
    <property type="project" value="TreeGrafter"/>
</dbReference>
<evidence type="ECO:0000259" key="6">
    <source>
        <dbReference type="Pfam" id="PF00347"/>
    </source>
</evidence>
<dbReference type="EMBL" id="DTCK01000045">
    <property type="protein sequence ID" value="HGQ36725.1"/>
    <property type="molecule type" value="Genomic_DNA"/>
</dbReference>
<reference evidence="8" key="1">
    <citation type="journal article" date="2020" name="mSystems">
        <title>Genome- and Community-Level Interaction Insights into Carbon Utilization and Element Cycling Functions of Hydrothermarchaeota in Hydrothermal Sediment.</title>
        <authorList>
            <person name="Zhou Z."/>
            <person name="Liu Y."/>
            <person name="Xu W."/>
            <person name="Pan J."/>
            <person name="Luo Z.H."/>
            <person name="Li M."/>
        </authorList>
    </citation>
    <scope>NUCLEOTIDE SEQUENCE [LARGE SCALE GENOMIC DNA]</scope>
    <source>
        <strain evidence="8">SpSt-637</strain>
        <strain evidence="7">SpSt-667</strain>
    </source>
</reference>
<dbReference type="NCBIfam" id="TIGR03653">
    <property type="entry name" value="uL6_arch"/>
    <property type="match status" value="1"/>
</dbReference>
<dbReference type="FunFam" id="3.90.930.12:FF:000004">
    <property type="entry name" value="60S ribosomal protein L9"/>
    <property type="match status" value="1"/>
</dbReference>
<dbReference type="Gene3D" id="3.90.930.12">
    <property type="entry name" value="Ribosomal protein L6, alpha-beta domain"/>
    <property type="match status" value="2"/>
</dbReference>
<dbReference type="Pfam" id="PF00347">
    <property type="entry name" value="Ribosomal_L6"/>
    <property type="match status" value="2"/>
</dbReference>
<dbReference type="EMBL" id="DTBD01000020">
    <property type="protein sequence ID" value="HGQ64143.1"/>
    <property type="molecule type" value="Genomic_DNA"/>
</dbReference>
<comment type="caution">
    <text evidence="8">The sequence shown here is derived from an EMBL/GenBank/DDBJ whole genome shotgun (WGS) entry which is preliminary data.</text>
</comment>
<dbReference type="PANTHER" id="PTHR11655:SF16">
    <property type="entry name" value="60S RIBOSOMAL PROTEIN L9"/>
    <property type="match status" value="1"/>
</dbReference>
<gene>
    <name evidence="5" type="primary">rpl6</name>
    <name evidence="8" type="ORF">ENU08_02730</name>
    <name evidence="7" type="ORF">ENU41_08665</name>
</gene>
<dbReference type="GO" id="GO:0019843">
    <property type="term" value="F:rRNA binding"/>
    <property type="evidence" value="ECO:0007669"/>
    <property type="project" value="UniProtKB-UniRule"/>
</dbReference>
<dbReference type="InterPro" id="IPR019907">
    <property type="entry name" value="Ribosomal_uL6_arc"/>
</dbReference>
<evidence type="ECO:0000256" key="3">
    <source>
        <dbReference type="ARBA" id="ARBA00022980"/>
    </source>
</evidence>
<feature type="domain" description="Large ribosomal subunit protein uL6 alpha-beta" evidence="6">
    <location>
        <begin position="13"/>
        <end position="86"/>
    </location>
</feature>
<evidence type="ECO:0000256" key="4">
    <source>
        <dbReference type="ARBA" id="ARBA00023274"/>
    </source>
</evidence>
<dbReference type="FunFam" id="3.90.930.12:FF:000008">
    <property type="entry name" value="50S ribosomal protein L6"/>
    <property type="match status" value="1"/>
</dbReference>
<keyword evidence="4 5" id="KW-0687">Ribonucleoprotein</keyword>
<dbReference type="PIRSF" id="PIRSF002162">
    <property type="entry name" value="Ribosomal_L6"/>
    <property type="match status" value="1"/>
</dbReference>
<dbReference type="SUPFAM" id="SSF56053">
    <property type="entry name" value="Ribosomal protein L6"/>
    <property type="match status" value="2"/>
</dbReference>
<dbReference type="GO" id="GO:0003735">
    <property type="term" value="F:structural constituent of ribosome"/>
    <property type="evidence" value="ECO:0007669"/>
    <property type="project" value="UniProtKB-UniRule"/>
</dbReference>
<dbReference type="InterPro" id="IPR000702">
    <property type="entry name" value="Ribosomal_uL6-like"/>
</dbReference>
<feature type="domain" description="Large ribosomal subunit protein uL6 alpha-beta" evidence="6">
    <location>
        <begin position="98"/>
        <end position="172"/>
    </location>
</feature>
<name>A0A7C4NJB3_9CREN</name>
<organism evidence="8">
    <name type="scientific">Ignisphaera aggregans</name>
    <dbReference type="NCBI Taxonomy" id="334771"/>
    <lineage>
        <taxon>Archaea</taxon>
        <taxon>Thermoproteota</taxon>
        <taxon>Thermoprotei</taxon>
        <taxon>Desulfurococcales</taxon>
        <taxon>Desulfurococcaceae</taxon>
        <taxon>Ignisphaera</taxon>
    </lineage>
</organism>
<sequence length="182" mass="20701">MARAVHLHEEVNIPEDVKVEVEDKRIRVSGPKGIIERDFSYARNIIIKVEENKIVVETLFANRRQKASFYSIIAHIKNMIIGVTKGWRYKLKIVTTHFPVTVKVVGNNVMIENFLGERSPRKAKILEGVKAKVEGKDIIIEGIDIEKVAQTAANIELATRITDKDRRVFVDGIYIYESGEAE</sequence>
<evidence type="ECO:0000256" key="5">
    <source>
        <dbReference type="HAMAP-Rule" id="MF_01365"/>
    </source>
</evidence>
<keyword evidence="1 5" id="KW-0699">rRNA-binding</keyword>